<reference evidence="1 2" key="1">
    <citation type="journal article" date="2023" name="Plants (Basel)">
        <title>Bridging the Gap: Combining Genomics and Transcriptomics Approaches to Understand Stylosanthes scabra, an Orphan Legume from the Brazilian Caatinga.</title>
        <authorList>
            <person name="Ferreira-Neto J.R.C."/>
            <person name="da Silva M.D."/>
            <person name="Binneck E."/>
            <person name="de Melo N.F."/>
            <person name="da Silva R.H."/>
            <person name="de Melo A.L.T.M."/>
            <person name="Pandolfi V."/>
            <person name="Bustamante F.O."/>
            <person name="Brasileiro-Vidal A.C."/>
            <person name="Benko-Iseppon A.M."/>
        </authorList>
    </citation>
    <scope>NUCLEOTIDE SEQUENCE [LARGE SCALE GENOMIC DNA]</scope>
    <source>
        <tissue evidence="1">Leaves</tissue>
    </source>
</reference>
<evidence type="ECO:0000313" key="2">
    <source>
        <dbReference type="Proteomes" id="UP001341840"/>
    </source>
</evidence>
<keyword evidence="2" id="KW-1185">Reference proteome</keyword>
<gene>
    <name evidence="1" type="ORF">PIB30_065042</name>
</gene>
<dbReference type="EMBL" id="JASCZI010061058">
    <property type="protein sequence ID" value="MED6137437.1"/>
    <property type="molecule type" value="Genomic_DNA"/>
</dbReference>
<organism evidence="1 2">
    <name type="scientific">Stylosanthes scabra</name>
    <dbReference type="NCBI Taxonomy" id="79078"/>
    <lineage>
        <taxon>Eukaryota</taxon>
        <taxon>Viridiplantae</taxon>
        <taxon>Streptophyta</taxon>
        <taxon>Embryophyta</taxon>
        <taxon>Tracheophyta</taxon>
        <taxon>Spermatophyta</taxon>
        <taxon>Magnoliopsida</taxon>
        <taxon>eudicotyledons</taxon>
        <taxon>Gunneridae</taxon>
        <taxon>Pentapetalae</taxon>
        <taxon>rosids</taxon>
        <taxon>fabids</taxon>
        <taxon>Fabales</taxon>
        <taxon>Fabaceae</taxon>
        <taxon>Papilionoideae</taxon>
        <taxon>50 kb inversion clade</taxon>
        <taxon>dalbergioids sensu lato</taxon>
        <taxon>Dalbergieae</taxon>
        <taxon>Pterocarpus clade</taxon>
        <taxon>Stylosanthes</taxon>
    </lineage>
</organism>
<proteinExistence type="predicted"/>
<name>A0ABU6SLV8_9FABA</name>
<dbReference type="Proteomes" id="UP001341840">
    <property type="component" value="Unassembled WGS sequence"/>
</dbReference>
<accession>A0ABU6SLV8</accession>
<feature type="non-terminal residue" evidence="1">
    <location>
        <position position="154"/>
    </location>
</feature>
<protein>
    <submittedName>
        <fullName evidence="1">Uncharacterized protein</fullName>
    </submittedName>
</protein>
<sequence>MHHLETDGASGLWPANQINRVEKSTNSISYDTCSYPPGFGPCNSSGHVHRSEPSHVESPQTMSLLLILTNSQNMEASRSKARNEDDLLVRLAGRKLQRKKCLGVVETKKEVVENSLVRKIWGGMTDFGGDFVESDISAGGLLALWKEDFFYCER</sequence>
<comment type="caution">
    <text evidence="1">The sequence shown here is derived from an EMBL/GenBank/DDBJ whole genome shotgun (WGS) entry which is preliminary data.</text>
</comment>
<evidence type="ECO:0000313" key="1">
    <source>
        <dbReference type="EMBL" id="MED6137437.1"/>
    </source>
</evidence>